<dbReference type="InterPro" id="IPR027417">
    <property type="entry name" value="P-loop_NTPase"/>
</dbReference>
<dbReference type="Pfam" id="PF22042">
    <property type="entry name" value="EF-G_D2"/>
    <property type="match status" value="1"/>
</dbReference>
<dbReference type="CDD" id="cd16263">
    <property type="entry name" value="BipA_III"/>
    <property type="match status" value="1"/>
</dbReference>
<keyword evidence="3" id="KW-0342">GTP-binding</keyword>
<dbReference type="InterPro" id="IPR053905">
    <property type="entry name" value="EF-G-like_DII"/>
</dbReference>
<dbReference type="AlphaFoldDB" id="A0A836CE33"/>
<dbReference type="InterPro" id="IPR009000">
    <property type="entry name" value="Transl_B-barrel_sf"/>
</dbReference>
<dbReference type="SUPFAM" id="SSF50447">
    <property type="entry name" value="Translation proteins"/>
    <property type="match status" value="1"/>
</dbReference>
<organism evidence="6 7">
    <name type="scientific">Tribonema minus</name>
    <dbReference type="NCBI Taxonomy" id="303371"/>
    <lineage>
        <taxon>Eukaryota</taxon>
        <taxon>Sar</taxon>
        <taxon>Stramenopiles</taxon>
        <taxon>Ochrophyta</taxon>
        <taxon>PX clade</taxon>
        <taxon>Xanthophyceae</taxon>
        <taxon>Tribonematales</taxon>
        <taxon>Tribonemataceae</taxon>
        <taxon>Tribonema</taxon>
    </lineage>
</organism>
<dbReference type="InterPro" id="IPR005225">
    <property type="entry name" value="Small_GTP-bd"/>
</dbReference>
<evidence type="ECO:0000259" key="5">
    <source>
        <dbReference type="PROSITE" id="PS51722"/>
    </source>
</evidence>
<keyword evidence="7" id="KW-1185">Reference proteome</keyword>
<dbReference type="PRINTS" id="PR00315">
    <property type="entry name" value="ELONGATNFCT"/>
</dbReference>
<dbReference type="GO" id="GO:0005525">
    <property type="term" value="F:GTP binding"/>
    <property type="evidence" value="ECO:0007669"/>
    <property type="project" value="InterPro"/>
</dbReference>
<dbReference type="InterPro" id="IPR047041">
    <property type="entry name" value="BipA_GTP-bd_dom"/>
</dbReference>
<protein>
    <submittedName>
        <fullName evidence="6">PBipA, plastid GTPase</fullName>
    </submittedName>
</protein>
<dbReference type="Gene3D" id="3.30.70.870">
    <property type="entry name" value="Elongation Factor G (Translational Gtpase), domain 3"/>
    <property type="match status" value="1"/>
</dbReference>
<dbReference type="GO" id="GO:1990904">
    <property type="term" value="C:ribonucleoprotein complex"/>
    <property type="evidence" value="ECO:0007669"/>
    <property type="project" value="TreeGrafter"/>
</dbReference>
<dbReference type="OrthoDB" id="364892at2759"/>
<dbReference type="Gene3D" id="2.40.50.250">
    <property type="entry name" value="bipa protein"/>
    <property type="match status" value="1"/>
</dbReference>
<dbReference type="Pfam" id="PF21018">
    <property type="entry name" value="BipA_C"/>
    <property type="match status" value="1"/>
</dbReference>
<proteinExistence type="inferred from homology"/>
<reference evidence="6" key="1">
    <citation type="submission" date="2021-02" db="EMBL/GenBank/DDBJ databases">
        <title>First Annotated Genome of the Yellow-green Alga Tribonema minus.</title>
        <authorList>
            <person name="Mahan K.M."/>
        </authorList>
    </citation>
    <scope>NUCLEOTIDE SEQUENCE</scope>
    <source>
        <strain evidence="6">UTEX B ZZ1240</strain>
    </source>
</reference>
<evidence type="ECO:0000313" key="7">
    <source>
        <dbReference type="Proteomes" id="UP000664859"/>
    </source>
</evidence>
<dbReference type="SUPFAM" id="SSF54980">
    <property type="entry name" value="EF-G C-terminal domain-like"/>
    <property type="match status" value="2"/>
</dbReference>
<dbReference type="PROSITE" id="PS51722">
    <property type="entry name" value="G_TR_2"/>
    <property type="match status" value="1"/>
</dbReference>
<feature type="domain" description="Tr-type G" evidence="5">
    <location>
        <begin position="78"/>
        <end position="272"/>
    </location>
</feature>
<evidence type="ECO:0000256" key="2">
    <source>
        <dbReference type="ARBA" id="ARBA00022741"/>
    </source>
</evidence>
<accession>A0A836CE33</accession>
<dbReference type="CDD" id="cd03691">
    <property type="entry name" value="BipA_TypA_II"/>
    <property type="match status" value="1"/>
</dbReference>
<dbReference type="InterPro" id="IPR048876">
    <property type="entry name" value="BipA_C"/>
</dbReference>
<comment type="caution">
    <text evidence="6">The sequence shown here is derived from an EMBL/GenBank/DDBJ whole genome shotgun (WGS) entry which is preliminary data.</text>
</comment>
<dbReference type="EMBL" id="JAFCMP010000257">
    <property type="protein sequence ID" value="KAG5182289.1"/>
    <property type="molecule type" value="Genomic_DNA"/>
</dbReference>
<dbReference type="PROSITE" id="PS00301">
    <property type="entry name" value="G_TR_1"/>
    <property type="match status" value="1"/>
</dbReference>
<keyword evidence="4" id="KW-0732">Signal</keyword>
<feature type="chain" id="PRO_5032953215" evidence="4">
    <location>
        <begin position="20"/>
        <end position="682"/>
    </location>
</feature>
<dbReference type="Gene3D" id="2.40.30.10">
    <property type="entry name" value="Translation factors"/>
    <property type="match status" value="1"/>
</dbReference>
<name>A0A836CE33_9STRA</name>
<dbReference type="CDD" id="cd01891">
    <property type="entry name" value="TypA_BipA"/>
    <property type="match status" value="1"/>
</dbReference>
<dbReference type="SUPFAM" id="SSF52540">
    <property type="entry name" value="P-loop containing nucleoside triphosphate hydrolases"/>
    <property type="match status" value="1"/>
</dbReference>
<dbReference type="FunFam" id="2.40.30.10:FF:000016">
    <property type="entry name" value="GTP-binding protein TypA"/>
    <property type="match status" value="1"/>
</dbReference>
<sequence length="682" mass="74462">MTRVAAVVAILGLGATCQAFAPQPACSSVKAGRRLSVSKRVPSWLQQRQPAAARRVSVLKSSVVNDEAVGEAAAELRDDLRNIAIVAHVDHGKTTLVDAMLRQSAVFRDNEKMEERVMDSNDQERERGITILAKNCAIRYQGVKFNLVDTPGHADFGGEVERILNMVDGVLLVVDSVEGPKPQTRFVLKKALELGLQAVVVVNKIDRPSARPDYVVDKTFDLFCELQANDAQSDFQVVYTSAIQGIAGDEADALKDNMQPLFEAILNMPRPVVRPNAPLQMLTANIDYDDFKGKLGIGRVHSGSIKRGQMVGVTRPGEAVKTSRISELFVFDNLGRMAVEEASAGDIVMVAGIDEIGIGDTVVDPANPIPMVPIAVEEPTVRMTFGVNKSPLAGREGKFLTSRMIRDRLMKELDRNVALRVEETDSADVYEVSGRGQLHLTVLIENMRREGFELLVGPPTVITRKDNGKLMEPFEKVEVQVPDEYVGSVVDLLSRRKGEMINMAPATEGETGFTNVEYVVPTRGMIGLRNQMLTVTRGTAVMDTIFESYREFAGHIEARDRGSLIAHEDGPVTPNGVLGAQDRGSLFCSPKDDVYSGMIVGIHQRPGDLVVNVCKVKALNNIRSANKSIVEGIVPPVEIGLDQAVEYINDDELVEVTPSKVRMLKNPDMGKRGGSKGLSTKR</sequence>
<evidence type="ECO:0000256" key="3">
    <source>
        <dbReference type="ARBA" id="ARBA00023134"/>
    </source>
</evidence>
<dbReference type="GO" id="GO:0003924">
    <property type="term" value="F:GTPase activity"/>
    <property type="evidence" value="ECO:0007669"/>
    <property type="project" value="InterPro"/>
</dbReference>
<dbReference type="InterPro" id="IPR000795">
    <property type="entry name" value="T_Tr_GTP-bd_dom"/>
</dbReference>
<dbReference type="InterPro" id="IPR006298">
    <property type="entry name" value="BipA"/>
</dbReference>
<dbReference type="InterPro" id="IPR047043">
    <property type="entry name" value="BipA_III"/>
</dbReference>
<dbReference type="Proteomes" id="UP000664859">
    <property type="component" value="Unassembled WGS sequence"/>
</dbReference>
<dbReference type="InterPro" id="IPR000640">
    <property type="entry name" value="EFG_V-like"/>
</dbReference>
<dbReference type="FunFam" id="3.30.70.870:FF:000003">
    <property type="entry name" value="GTP-binding protein TypA"/>
    <property type="match status" value="1"/>
</dbReference>
<dbReference type="SMART" id="SM00838">
    <property type="entry name" value="EFG_C"/>
    <property type="match status" value="1"/>
</dbReference>
<comment type="subcellular location">
    <subcellularLocation>
        <location evidence="1">Plastid</location>
        <location evidence="1">Chloroplast</location>
    </subcellularLocation>
</comment>
<evidence type="ECO:0000256" key="4">
    <source>
        <dbReference type="SAM" id="SignalP"/>
    </source>
</evidence>
<dbReference type="GO" id="GO:0005829">
    <property type="term" value="C:cytosol"/>
    <property type="evidence" value="ECO:0007669"/>
    <property type="project" value="TreeGrafter"/>
</dbReference>
<dbReference type="Gene3D" id="3.30.70.240">
    <property type="match status" value="1"/>
</dbReference>
<dbReference type="InterPro" id="IPR031157">
    <property type="entry name" value="G_TR_CS"/>
</dbReference>
<dbReference type="FunFam" id="3.40.50.300:FF:000055">
    <property type="entry name" value="GTP-binding protein TypA"/>
    <property type="match status" value="1"/>
</dbReference>
<dbReference type="PANTHER" id="PTHR42908">
    <property type="entry name" value="TRANSLATION ELONGATION FACTOR-RELATED"/>
    <property type="match status" value="1"/>
</dbReference>
<dbReference type="FunFam" id="3.30.70.240:FF:000002">
    <property type="entry name" value="GTP-binding protein TypA"/>
    <property type="match status" value="1"/>
</dbReference>
<gene>
    <name evidence="6" type="ORF">JKP88DRAFT_269957</name>
</gene>
<dbReference type="CDD" id="cd03710">
    <property type="entry name" value="BipA_TypA_C"/>
    <property type="match status" value="1"/>
</dbReference>
<dbReference type="Pfam" id="PF00679">
    <property type="entry name" value="EFG_C"/>
    <property type="match status" value="1"/>
</dbReference>
<dbReference type="Pfam" id="PF00009">
    <property type="entry name" value="GTP_EFTU"/>
    <property type="match status" value="1"/>
</dbReference>
<evidence type="ECO:0000313" key="6">
    <source>
        <dbReference type="EMBL" id="KAG5182289.1"/>
    </source>
</evidence>
<dbReference type="InterPro" id="IPR035651">
    <property type="entry name" value="BipA_V"/>
</dbReference>
<dbReference type="NCBIfam" id="TIGR01394">
    <property type="entry name" value="TypA_BipA"/>
    <property type="match status" value="1"/>
</dbReference>
<dbReference type="PANTHER" id="PTHR42908:SF8">
    <property type="entry name" value="TR-TYPE G DOMAIN-CONTAINING PROTEIN"/>
    <property type="match status" value="1"/>
</dbReference>
<dbReference type="HAMAP" id="MF_00849">
    <property type="entry name" value="BipA"/>
    <property type="match status" value="1"/>
</dbReference>
<evidence type="ECO:0000256" key="1">
    <source>
        <dbReference type="ARBA" id="ARBA00004229"/>
    </source>
</evidence>
<keyword evidence="2" id="KW-0547">Nucleotide-binding</keyword>
<dbReference type="GO" id="GO:0009507">
    <property type="term" value="C:chloroplast"/>
    <property type="evidence" value="ECO:0007669"/>
    <property type="project" value="UniProtKB-SubCell"/>
</dbReference>
<dbReference type="NCBIfam" id="TIGR00231">
    <property type="entry name" value="small_GTP"/>
    <property type="match status" value="1"/>
</dbReference>
<dbReference type="InterPro" id="IPR035647">
    <property type="entry name" value="EFG_III/V"/>
</dbReference>
<dbReference type="InterPro" id="IPR047042">
    <property type="entry name" value="BipA_II"/>
</dbReference>
<feature type="signal peptide" evidence="4">
    <location>
        <begin position="1"/>
        <end position="19"/>
    </location>
</feature>
<dbReference type="InterPro" id="IPR042116">
    <property type="entry name" value="TypA/BipA_C"/>
</dbReference>
<dbReference type="Gene3D" id="3.40.50.300">
    <property type="entry name" value="P-loop containing nucleotide triphosphate hydrolases"/>
    <property type="match status" value="1"/>
</dbReference>